<dbReference type="GO" id="GO:0016787">
    <property type="term" value="F:hydrolase activity"/>
    <property type="evidence" value="ECO:0007669"/>
    <property type="project" value="UniProtKB-KW"/>
</dbReference>
<evidence type="ECO:0000313" key="2">
    <source>
        <dbReference type="Proteomes" id="UP000419743"/>
    </source>
</evidence>
<protein>
    <submittedName>
        <fullName evidence="1">Alpha/beta hydrolase family protein</fullName>
    </submittedName>
</protein>
<dbReference type="SUPFAM" id="SSF53474">
    <property type="entry name" value="alpha/beta-Hydrolases"/>
    <property type="match status" value="1"/>
</dbReference>
<evidence type="ECO:0000313" key="1">
    <source>
        <dbReference type="EMBL" id="VZO39038.1"/>
    </source>
</evidence>
<dbReference type="EMBL" id="CACRYJ010000055">
    <property type="protein sequence ID" value="VZO39038.1"/>
    <property type="molecule type" value="Genomic_DNA"/>
</dbReference>
<reference evidence="1 2" key="1">
    <citation type="submission" date="2019-11" db="EMBL/GenBank/DDBJ databases">
        <authorList>
            <person name="Criscuolo A."/>
        </authorList>
    </citation>
    <scope>NUCLEOTIDE SEQUENCE [LARGE SCALE GENOMIC DNA]</scope>
    <source>
        <strain evidence="1">CIP111667</strain>
    </source>
</reference>
<keyword evidence="2" id="KW-1185">Reference proteome</keyword>
<accession>A0A7M4DNK7</accession>
<dbReference type="AlphaFoldDB" id="A0A7M4DNK7"/>
<comment type="caution">
    <text evidence="1">The sequence shown here is derived from an EMBL/GenBank/DDBJ whole genome shotgun (WGS) entry which is preliminary data.</text>
</comment>
<dbReference type="Gene3D" id="3.40.50.1820">
    <property type="entry name" value="alpha/beta hydrolase"/>
    <property type="match status" value="1"/>
</dbReference>
<organism evidence="1 2">
    <name type="scientific">Occultella aeris</name>
    <dbReference type="NCBI Taxonomy" id="2761496"/>
    <lineage>
        <taxon>Bacteria</taxon>
        <taxon>Bacillati</taxon>
        <taxon>Actinomycetota</taxon>
        <taxon>Actinomycetes</taxon>
        <taxon>Micrococcales</taxon>
        <taxon>Ruaniaceae</taxon>
        <taxon>Occultella</taxon>
    </lineage>
</organism>
<gene>
    <name evidence="1" type="ORF">HALOF300_03738</name>
</gene>
<name>A0A7M4DNK7_9MICO</name>
<keyword evidence="1" id="KW-0378">Hydrolase</keyword>
<dbReference type="InterPro" id="IPR029058">
    <property type="entry name" value="AB_hydrolase_fold"/>
</dbReference>
<dbReference type="RefSeq" id="WP_156742393.1">
    <property type="nucleotide sequence ID" value="NZ_CACRYJ010000055.1"/>
</dbReference>
<proteinExistence type="predicted"/>
<dbReference type="Proteomes" id="UP000419743">
    <property type="component" value="Unassembled WGS sequence"/>
</dbReference>
<sequence>MSTLTENAVDAVRWDPPAAVRGTIVLVPGRGERPGHYERFGRRISADGYAVEVLPHLASDGDELAHAWDALALAGRLGDAPRVLVATDVSAAAAVQALSPATIDANALVLAGTTLEVADAPTDVEEALAARTACPLHRGLLAADETTVTALADSTPAVGQWRAALDGAAIEGGEAWQVAVPTLVLHGEADQLAPWDRVRDAVGHWPGVELVTVRGGVHDVLNDANHRSVAGVIVQFLEQLRAGGQILNHGGRPA</sequence>